<dbReference type="Proteomes" id="UP001521116">
    <property type="component" value="Unassembled WGS sequence"/>
</dbReference>
<evidence type="ECO:0000256" key="2">
    <source>
        <dbReference type="ARBA" id="ARBA00023015"/>
    </source>
</evidence>
<keyword evidence="9" id="KW-1185">Reference proteome</keyword>
<feature type="compositionally biased region" description="Basic and acidic residues" evidence="6">
    <location>
        <begin position="275"/>
        <end position="296"/>
    </location>
</feature>
<evidence type="ECO:0000256" key="6">
    <source>
        <dbReference type="SAM" id="MobiDB-lite"/>
    </source>
</evidence>
<feature type="compositionally biased region" description="Low complexity" evidence="6">
    <location>
        <begin position="153"/>
        <end position="167"/>
    </location>
</feature>
<dbReference type="CDD" id="cd14705">
    <property type="entry name" value="bZIP_Zip1"/>
    <property type="match status" value="1"/>
</dbReference>
<reference evidence="8 9" key="1">
    <citation type="submission" date="2024-02" db="EMBL/GenBank/DDBJ databases">
        <title>De novo assembly and annotation of 12 fungi associated with fruit tree decline syndrome in Ontario, Canada.</title>
        <authorList>
            <person name="Sulman M."/>
            <person name="Ellouze W."/>
            <person name="Ilyukhin E."/>
        </authorList>
    </citation>
    <scope>NUCLEOTIDE SEQUENCE [LARGE SCALE GENOMIC DNA]</scope>
    <source>
        <strain evidence="8 9">M1-105</strain>
    </source>
</reference>
<protein>
    <recommendedName>
        <fullName evidence="7">BZIP domain-containing protein</fullName>
    </recommendedName>
</protein>
<feature type="compositionally biased region" description="Basic and acidic residues" evidence="6">
    <location>
        <begin position="215"/>
        <end position="228"/>
    </location>
</feature>
<evidence type="ECO:0000259" key="7">
    <source>
        <dbReference type="PROSITE" id="PS50217"/>
    </source>
</evidence>
<proteinExistence type="predicted"/>
<evidence type="ECO:0000313" key="8">
    <source>
        <dbReference type="EMBL" id="KAL1628029.1"/>
    </source>
</evidence>
<keyword evidence="2" id="KW-0805">Transcription regulation</keyword>
<evidence type="ECO:0000256" key="4">
    <source>
        <dbReference type="ARBA" id="ARBA00023163"/>
    </source>
</evidence>
<dbReference type="PANTHER" id="PTHR13044:SF14">
    <property type="entry name" value="CRYPTOCEPHAL, ISOFORM A"/>
    <property type="match status" value="1"/>
</dbReference>
<dbReference type="PROSITE" id="PS00036">
    <property type="entry name" value="BZIP_BASIC"/>
    <property type="match status" value="1"/>
</dbReference>
<dbReference type="InterPro" id="IPR004827">
    <property type="entry name" value="bZIP"/>
</dbReference>
<name>A0ABR3SSM7_9PEZI</name>
<dbReference type="PROSITE" id="PS50217">
    <property type="entry name" value="BZIP"/>
    <property type="match status" value="1"/>
</dbReference>
<evidence type="ECO:0000256" key="3">
    <source>
        <dbReference type="ARBA" id="ARBA00023125"/>
    </source>
</evidence>
<feature type="domain" description="BZIP" evidence="7">
    <location>
        <begin position="195"/>
        <end position="254"/>
    </location>
</feature>
<sequence length="296" mass="32952">MSGFAGRRAPNVSQYIQDLNTVPTSQELQAQQQPAETFGGIDDDLSLFTNTEFFDFDLGTQIPQVSQAPSLDNFDPLAEERAQRRNAATASYGEAQPQPPQQGKNMDFNFTVLMSYYQGEFQSLDFSFPVGGLSDSNFQHQPNPYPVQHQNGTSTSSPISATSPTASGGKRKFDGLNPSAQSLSIEDVSRLAAEEDKRRRNTAASARFRIKKKQREQQLEKNAKEMGDKVSTLESRVAQLEMENKWLKGLITEKNDGKNTSEFAELYRKFIGNDNSKEERSKEENKDGVGTKAEKA</sequence>
<gene>
    <name evidence="8" type="ORF">SLS56_006070</name>
</gene>
<evidence type="ECO:0000313" key="9">
    <source>
        <dbReference type="Proteomes" id="UP001521116"/>
    </source>
</evidence>
<dbReference type="Gene3D" id="1.20.5.170">
    <property type="match status" value="1"/>
</dbReference>
<feature type="region of interest" description="Disordered" evidence="6">
    <location>
        <begin position="135"/>
        <end position="232"/>
    </location>
</feature>
<keyword evidence="5" id="KW-0539">Nucleus</keyword>
<accession>A0ABR3SSM7</accession>
<comment type="subcellular location">
    <subcellularLocation>
        <location evidence="1">Nucleus</location>
    </subcellularLocation>
</comment>
<dbReference type="Pfam" id="PF07716">
    <property type="entry name" value="bZIP_2"/>
    <property type="match status" value="1"/>
</dbReference>
<organism evidence="8 9">
    <name type="scientific">Neofusicoccum ribis</name>
    <dbReference type="NCBI Taxonomy" id="45134"/>
    <lineage>
        <taxon>Eukaryota</taxon>
        <taxon>Fungi</taxon>
        <taxon>Dikarya</taxon>
        <taxon>Ascomycota</taxon>
        <taxon>Pezizomycotina</taxon>
        <taxon>Dothideomycetes</taxon>
        <taxon>Dothideomycetes incertae sedis</taxon>
        <taxon>Botryosphaeriales</taxon>
        <taxon>Botryosphaeriaceae</taxon>
        <taxon>Neofusicoccum</taxon>
    </lineage>
</organism>
<dbReference type="EMBL" id="JAJVDC020000066">
    <property type="protein sequence ID" value="KAL1628029.1"/>
    <property type="molecule type" value="Genomic_DNA"/>
</dbReference>
<evidence type="ECO:0000256" key="1">
    <source>
        <dbReference type="ARBA" id="ARBA00004123"/>
    </source>
</evidence>
<dbReference type="PANTHER" id="PTHR13044">
    <property type="entry name" value="ACTIVATING TRANSCRIPTION FACTOR ATF 4/5"/>
    <property type="match status" value="1"/>
</dbReference>
<evidence type="ECO:0000256" key="5">
    <source>
        <dbReference type="ARBA" id="ARBA00023242"/>
    </source>
</evidence>
<comment type="caution">
    <text evidence="8">The sequence shown here is derived from an EMBL/GenBank/DDBJ whole genome shotgun (WGS) entry which is preliminary data.</text>
</comment>
<dbReference type="SUPFAM" id="SSF57959">
    <property type="entry name" value="Leucine zipper domain"/>
    <property type="match status" value="1"/>
</dbReference>
<feature type="compositionally biased region" description="Polar residues" evidence="6">
    <location>
        <begin position="135"/>
        <end position="152"/>
    </location>
</feature>
<keyword evidence="3" id="KW-0238">DNA-binding</keyword>
<feature type="region of interest" description="Disordered" evidence="6">
    <location>
        <begin position="81"/>
        <end position="104"/>
    </location>
</feature>
<feature type="compositionally biased region" description="Basic and acidic residues" evidence="6">
    <location>
        <begin position="187"/>
        <end position="198"/>
    </location>
</feature>
<keyword evidence="4" id="KW-0804">Transcription</keyword>
<dbReference type="InterPro" id="IPR046347">
    <property type="entry name" value="bZIP_sf"/>
</dbReference>
<feature type="region of interest" description="Disordered" evidence="6">
    <location>
        <begin position="271"/>
        <end position="296"/>
    </location>
</feature>
<dbReference type="SMART" id="SM00338">
    <property type="entry name" value="BRLZ"/>
    <property type="match status" value="1"/>
</dbReference>